<evidence type="ECO:0000313" key="1">
    <source>
        <dbReference type="EMBL" id="QKF93705.1"/>
    </source>
</evidence>
<gene>
    <name evidence="1" type="ORF">Fadolivirus_1_247</name>
</gene>
<sequence length="200" mass="23794">MSENNEGRLCGIFTVNGVKYESKIKIRHTHNLTLKKHEYVGDTLVEKFDVIKGVYGEIYKCNITDLFLMMTKKLPLFYINVINERPLRKILLFRVYLYFTIESEVKSIKQLLENDLDGKFNLEIMIEKDTRSLNDTIQKYPGDEKMYDKLKNFALSEEMKTLTYALVDDIDKKLQKDYEKEFDYYKPPTKVISLKDYYTK</sequence>
<protein>
    <submittedName>
        <fullName evidence="1">Uncharacterized protein</fullName>
    </submittedName>
</protein>
<dbReference type="Proteomes" id="UP001162001">
    <property type="component" value="Segment"/>
</dbReference>
<organism evidence="1 2">
    <name type="scientific">Fadolivirus FV1/VV64</name>
    <dbReference type="NCBI Taxonomy" id="3070911"/>
    <lineage>
        <taxon>Viruses</taxon>
        <taxon>Varidnaviria</taxon>
        <taxon>Bamfordvirae</taxon>
        <taxon>Nucleocytoviricota</taxon>
        <taxon>Megaviricetes</taxon>
        <taxon>Imitervirales</taxon>
        <taxon>Mimiviridae</taxon>
        <taxon>Klosneuvirinae</taxon>
        <taxon>Fadolivirus</taxon>
        <taxon>Fadolivirus algeromassiliense</taxon>
    </lineage>
</organism>
<evidence type="ECO:0000313" key="2">
    <source>
        <dbReference type="Proteomes" id="UP001162001"/>
    </source>
</evidence>
<accession>A0A7D3QTY0</accession>
<dbReference type="EMBL" id="MT418680">
    <property type="protein sequence ID" value="QKF93705.1"/>
    <property type="molecule type" value="Genomic_DNA"/>
</dbReference>
<keyword evidence="2" id="KW-1185">Reference proteome</keyword>
<name>A0A7D3QTY0_9VIRU</name>
<reference evidence="1 2" key="1">
    <citation type="submission" date="2020-04" db="EMBL/GenBank/DDBJ databases">
        <title>Advantages and limits of metagenomic assembly and binning of a giant virus.</title>
        <authorList>
            <person name="Schulz F."/>
            <person name="Andreani J."/>
            <person name="Francis R."/>
            <person name="Boudjemaa H."/>
            <person name="Bou Khalil J.Y."/>
            <person name="Lee J."/>
            <person name="La Scola B."/>
            <person name="Woyke T."/>
        </authorList>
    </citation>
    <scope>NUCLEOTIDE SEQUENCE [LARGE SCALE GENOMIC DNA]</scope>
    <source>
        <strain evidence="1 2">FV1/VV64</strain>
    </source>
</reference>
<proteinExistence type="predicted"/>